<dbReference type="InterPro" id="IPR002347">
    <property type="entry name" value="SDR_fam"/>
</dbReference>
<dbReference type="PRINTS" id="PR00080">
    <property type="entry name" value="SDRFAMILY"/>
</dbReference>
<feature type="domain" description="Ketoreductase" evidence="4">
    <location>
        <begin position="5"/>
        <end position="189"/>
    </location>
</feature>
<proteinExistence type="inferred from homology"/>
<dbReference type="PANTHER" id="PTHR44196:SF1">
    <property type="entry name" value="DEHYDROGENASE_REDUCTASE SDR FAMILY MEMBER 7B"/>
    <property type="match status" value="1"/>
</dbReference>
<dbReference type="OrthoDB" id="9803333at2"/>
<dbReference type="AlphaFoldDB" id="A0A511RJW3"/>
<evidence type="ECO:0000256" key="1">
    <source>
        <dbReference type="ARBA" id="ARBA00006484"/>
    </source>
</evidence>
<sequence length="238" mass="25328">MVRGKAVLVTGASRGIGEAVARALAWRGARVGLFARGRAALEELARELAYPESGGAALALPGDVTRPDDLAAAVERLEEAFGPVWALVNSAGVGVFGPIWELSDEDWERVRAVNLDGAFHAMRAVLPTMLREERGTIVHIGSLASRYAFAGGAAYNASKFGLLGLAEASLHDLRPRGVRVSTILPGSVNTTFSSERADADWKIQPTDVAETVLYVLESDTGVIPSVIELRPRRSKPAD</sequence>
<dbReference type="InterPro" id="IPR036291">
    <property type="entry name" value="NAD(P)-bd_dom_sf"/>
</dbReference>
<dbReference type="PANTHER" id="PTHR44196">
    <property type="entry name" value="DEHYDROGENASE/REDUCTASE SDR FAMILY MEMBER 7B"/>
    <property type="match status" value="1"/>
</dbReference>
<gene>
    <name evidence="5" type="ORF">ODE01S_13820</name>
</gene>
<protein>
    <submittedName>
        <fullName evidence="5">Short-chain dehydrogenase</fullName>
    </submittedName>
</protein>
<dbReference type="SMART" id="SM00822">
    <property type="entry name" value="PKS_KR"/>
    <property type="match status" value="1"/>
</dbReference>
<evidence type="ECO:0000259" key="4">
    <source>
        <dbReference type="SMART" id="SM00822"/>
    </source>
</evidence>
<dbReference type="EMBL" id="BJXN01000008">
    <property type="protein sequence ID" value="GEM89948.1"/>
    <property type="molecule type" value="Genomic_DNA"/>
</dbReference>
<reference evidence="5 6" key="1">
    <citation type="submission" date="2019-07" db="EMBL/GenBank/DDBJ databases">
        <title>Whole genome shotgun sequence of Oceanithermus desulfurans NBRC 100063.</title>
        <authorList>
            <person name="Hosoyama A."/>
            <person name="Uohara A."/>
            <person name="Ohji S."/>
            <person name="Ichikawa N."/>
        </authorList>
    </citation>
    <scope>NUCLEOTIDE SEQUENCE [LARGE SCALE GENOMIC DNA]</scope>
    <source>
        <strain evidence="5 6">NBRC 100063</strain>
    </source>
</reference>
<keyword evidence="2" id="KW-0560">Oxidoreductase</keyword>
<evidence type="ECO:0000256" key="2">
    <source>
        <dbReference type="ARBA" id="ARBA00023002"/>
    </source>
</evidence>
<dbReference type="GO" id="GO:0016491">
    <property type="term" value="F:oxidoreductase activity"/>
    <property type="evidence" value="ECO:0007669"/>
    <property type="project" value="UniProtKB-KW"/>
</dbReference>
<evidence type="ECO:0000313" key="6">
    <source>
        <dbReference type="Proteomes" id="UP000321827"/>
    </source>
</evidence>
<accession>A0A511RJW3</accession>
<evidence type="ECO:0000313" key="5">
    <source>
        <dbReference type="EMBL" id="GEM89948.1"/>
    </source>
</evidence>
<dbReference type="SUPFAM" id="SSF51735">
    <property type="entry name" value="NAD(P)-binding Rossmann-fold domains"/>
    <property type="match status" value="1"/>
</dbReference>
<dbReference type="InterPro" id="IPR057326">
    <property type="entry name" value="KR_dom"/>
</dbReference>
<dbReference type="GO" id="GO:0016020">
    <property type="term" value="C:membrane"/>
    <property type="evidence" value="ECO:0007669"/>
    <property type="project" value="TreeGrafter"/>
</dbReference>
<dbReference type="Gene3D" id="3.40.50.720">
    <property type="entry name" value="NAD(P)-binding Rossmann-like Domain"/>
    <property type="match status" value="1"/>
</dbReference>
<dbReference type="Proteomes" id="UP000321827">
    <property type="component" value="Unassembled WGS sequence"/>
</dbReference>
<dbReference type="RefSeq" id="WP_147147248.1">
    <property type="nucleotide sequence ID" value="NZ_BJXN01000008.1"/>
</dbReference>
<comment type="caution">
    <text evidence="5">The sequence shown here is derived from an EMBL/GenBank/DDBJ whole genome shotgun (WGS) entry which is preliminary data.</text>
</comment>
<comment type="similarity">
    <text evidence="1 3">Belongs to the short-chain dehydrogenases/reductases (SDR) family.</text>
</comment>
<dbReference type="Pfam" id="PF00106">
    <property type="entry name" value="adh_short"/>
    <property type="match status" value="1"/>
</dbReference>
<evidence type="ECO:0000256" key="3">
    <source>
        <dbReference type="RuleBase" id="RU000363"/>
    </source>
</evidence>
<dbReference type="PRINTS" id="PR00081">
    <property type="entry name" value="GDHRDH"/>
</dbReference>
<organism evidence="5 6">
    <name type="scientific">Oceanithermus desulfurans NBRC 100063</name>
    <dbReference type="NCBI Taxonomy" id="1227550"/>
    <lineage>
        <taxon>Bacteria</taxon>
        <taxon>Thermotogati</taxon>
        <taxon>Deinococcota</taxon>
        <taxon>Deinococci</taxon>
        <taxon>Thermales</taxon>
        <taxon>Thermaceae</taxon>
        <taxon>Oceanithermus</taxon>
    </lineage>
</organism>
<dbReference type="FunFam" id="3.40.50.720:FF:000084">
    <property type="entry name" value="Short-chain dehydrogenase reductase"/>
    <property type="match status" value="1"/>
</dbReference>
<name>A0A511RJW3_9DEIN</name>